<evidence type="ECO:0000259" key="1">
    <source>
        <dbReference type="Pfam" id="PF01425"/>
    </source>
</evidence>
<dbReference type="Pfam" id="PF01425">
    <property type="entry name" value="Amidase"/>
    <property type="match status" value="1"/>
</dbReference>
<keyword evidence="3" id="KW-1185">Reference proteome</keyword>
<dbReference type="InterPro" id="IPR036928">
    <property type="entry name" value="AS_sf"/>
</dbReference>
<gene>
    <name evidence="2" type="ORF">SAMN02745132_02733</name>
</gene>
<organism evidence="2 3">
    <name type="scientific">Enterovibrio nigricans DSM 22720</name>
    <dbReference type="NCBI Taxonomy" id="1121868"/>
    <lineage>
        <taxon>Bacteria</taxon>
        <taxon>Pseudomonadati</taxon>
        <taxon>Pseudomonadota</taxon>
        <taxon>Gammaproteobacteria</taxon>
        <taxon>Vibrionales</taxon>
        <taxon>Vibrionaceae</taxon>
        <taxon>Enterovibrio</taxon>
    </lineage>
</organism>
<proteinExistence type="predicted"/>
<dbReference type="InterPro" id="IPR023631">
    <property type="entry name" value="Amidase_dom"/>
</dbReference>
<protein>
    <submittedName>
        <fullName evidence="2">Aspartyl-tRNA(Asn)/glutamyl-tRNA(Gln) amidotransferase subunit A</fullName>
    </submittedName>
</protein>
<keyword evidence="2" id="KW-0808">Transferase</keyword>
<dbReference type="PANTHER" id="PTHR46310">
    <property type="entry name" value="AMIDASE 1"/>
    <property type="match status" value="1"/>
</dbReference>
<sequence length="386" mass="42083">MSMLENHYMLHQFSPVRVDVPSGVLSRQSLVVSDCVSVKGLVTGIGIPAWSDGNEPAKFDAHVIQMLLMSGCKMIGKAQVDDFGTSVSGQNPFMATLSNPTAKGARLGGSSSGIALALAKEQATLGIGNDCCGGVLIPASFCNLFGYRPSQGMIDLRGVAALSPSFDAVGIMAKKLSTLQQVAEKCWTKPPRAVQFKGIKYASSLFQELLPIEAMLEWEVAMSTNEVPRKDISNFSKLILTQAHNIHTTILGREIDLEYGQWLDHYKPKFSEETVAFLKKIRGKSFKEFVETKKKRELFTESLRGLFSNGELLMIPTTPGQAPQANDVDDTFLLNQRRLYSIAEVAGFAQLTLPAVNVNGSPMGVSLLALPGEDRLLFEAAARWFM</sequence>
<dbReference type="RefSeq" id="WP_244556590.1">
    <property type="nucleotide sequence ID" value="NZ_FUXU01000035.1"/>
</dbReference>
<feature type="domain" description="Amidase" evidence="1">
    <location>
        <begin position="31"/>
        <end position="198"/>
    </location>
</feature>
<dbReference type="PANTHER" id="PTHR46310:SF7">
    <property type="entry name" value="AMIDASE 1"/>
    <property type="match status" value="1"/>
</dbReference>
<name>A0A1T4UX81_9GAMM</name>
<evidence type="ECO:0000313" key="2">
    <source>
        <dbReference type="EMBL" id="SKA57329.1"/>
    </source>
</evidence>
<reference evidence="3" key="1">
    <citation type="submission" date="2017-02" db="EMBL/GenBank/DDBJ databases">
        <authorList>
            <person name="Varghese N."/>
            <person name="Submissions S."/>
        </authorList>
    </citation>
    <scope>NUCLEOTIDE SEQUENCE [LARGE SCALE GENOMIC DNA]</scope>
    <source>
        <strain evidence="3">DSM 22720</strain>
    </source>
</reference>
<dbReference type="AlphaFoldDB" id="A0A1T4UX81"/>
<accession>A0A1T4UX81</accession>
<evidence type="ECO:0000313" key="3">
    <source>
        <dbReference type="Proteomes" id="UP000190162"/>
    </source>
</evidence>
<dbReference type="Proteomes" id="UP000190162">
    <property type="component" value="Unassembled WGS sequence"/>
</dbReference>
<dbReference type="EMBL" id="FUXU01000035">
    <property type="protein sequence ID" value="SKA57329.1"/>
    <property type="molecule type" value="Genomic_DNA"/>
</dbReference>
<dbReference type="SUPFAM" id="SSF75304">
    <property type="entry name" value="Amidase signature (AS) enzymes"/>
    <property type="match status" value="1"/>
</dbReference>
<dbReference type="GO" id="GO:0016740">
    <property type="term" value="F:transferase activity"/>
    <property type="evidence" value="ECO:0007669"/>
    <property type="project" value="UniProtKB-KW"/>
</dbReference>
<dbReference type="Gene3D" id="3.90.1300.10">
    <property type="entry name" value="Amidase signature (AS) domain"/>
    <property type="match status" value="1"/>
</dbReference>